<organism evidence="2 3">
    <name type="scientific">[Torrubiella] hemipterigena</name>
    <dbReference type="NCBI Taxonomy" id="1531966"/>
    <lineage>
        <taxon>Eukaryota</taxon>
        <taxon>Fungi</taxon>
        <taxon>Dikarya</taxon>
        <taxon>Ascomycota</taxon>
        <taxon>Pezizomycotina</taxon>
        <taxon>Sordariomycetes</taxon>
        <taxon>Hypocreomycetidae</taxon>
        <taxon>Hypocreales</taxon>
        <taxon>Clavicipitaceae</taxon>
        <taxon>Clavicipitaceae incertae sedis</taxon>
        <taxon>'Torrubiella' clade</taxon>
    </lineage>
</organism>
<proteinExistence type="predicted"/>
<dbReference type="HOGENOM" id="CLU_1367093_0_0_1"/>
<keyword evidence="1" id="KW-0732">Signal</keyword>
<evidence type="ECO:0000313" key="2">
    <source>
        <dbReference type="EMBL" id="CEJ83000.1"/>
    </source>
</evidence>
<dbReference type="AlphaFoldDB" id="A0A0A1T9X2"/>
<evidence type="ECO:0008006" key="4">
    <source>
        <dbReference type="Google" id="ProtNLM"/>
    </source>
</evidence>
<evidence type="ECO:0000256" key="1">
    <source>
        <dbReference type="SAM" id="SignalP"/>
    </source>
</evidence>
<sequence>MKFFVATALLASTAIAAPSCPAPTSSPSPKLPAELGTPRWGTTLASATPLHYQKLSADHRSLLVTMDGFEQRAKCDDKSNNHNHATLVVYNGELHLYSLGVRQQIYIENDDSGHGLRRVGFDTGYIPTGVQLDGWSLDEDTLLHNSAGILVACADDPKTATAWTVYVQSNSGGPIAAQGTCYGFTPRMTQYANPVSCRYE</sequence>
<gene>
    <name evidence="2" type="ORF">VHEMI03034</name>
</gene>
<reference evidence="2 3" key="1">
    <citation type="journal article" date="2015" name="Genome Announc.">
        <title>Draft Genome Sequence and Gene Annotation of the Entomopathogenic Fungus Verticillium hemipterigenum.</title>
        <authorList>
            <person name="Horn F."/>
            <person name="Habel A."/>
            <person name="Scharf D.H."/>
            <person name="Dworschak J."/>
            <person name="Brakhage A.A."/>
            <person name="Guthke R."/>
            <person name="Hertweck C."/>
            <person name="Linde J."/>
        </authorList>
    </citation>
    <scope>NUCLEOTIDE SEQUENCE [LARGE SCALE GENOMIC DNA]</scope>
</reference>
<feature type="chain" id="PRO_5001979443" description="Cell wall protein PhiA" evidence="1">
    <location>
        <begin position="17"/>
        <end position="200"/>
    </location>
</feature>
<evidence type="ECO:0000313" key="3">
    <source>
        <dbReference type="Proteomes" id="UP000039046"/>
    </source>
</evidence>
<dbReference type="Proteomes" id="UP000039046">
    <property type="component" value="Unassembled WGS sequence"/>
</dbReference>
<dbReference type="EMBL" id="CDHN01000001">
    <property type="protein sequence ID" value="CEJ83000.1"/>
    <property type="molecule type" value="Genomic_DNA"/>
</dbReference>
<keyword evidence="3" id="KW-1185">Reference proteome</keyword>
<name>A0A0A1T9X2_9HYPO</name>
<accession>A0A0A1T9X2</accession>
<feature type="signal peptide" evidence="1">
    <location>
        <begin position="1"/>
        <end position="16"/>
    </location>
</feature>
<protein>
    <recommendedName>
        <fullName evidence="4">Cell wall protein PhiA</fullName>
    </recommendedName>
</protein>